<name>A0A0P7BAR0_9HYPO</name>
<dbReference type="EMBL" id="LKCW01000210">
    <property type="protein sequence ID" value="KPM36282.1"/>
    <property type="molecule type" value="Genomic_DNA"/>
</dbReference>
<evidence type="ECO:0000313" key="3">
    <source>
        <dbReference type="Proteomes" id="UP000050424"/>
    </source>
</evidence>
<dbReference type="AlphaFoldDB" id="A0A0P7BAR0"/>
<comment type="caution">
    <text evidence="2">The sequence shown here is derived from an EMBL/GenBank/DDBJ whole genome shotgun (WGS) entry which is preliminary data.</text>
</comment>
<feature type="region of interest" description="Disordered" evidence="1">
    <location>
        <begin position="21"/>
        <end position="52"/>
    </location>
</feature>
<accession>A0A0P7BAR0</accession>
<keyword evidence="3" id="KW-1185">Reference proteome</keyword>
<gene>
    <name evidence="2" type="ORF">AK830_g10299</name>
</gene>
<reference evidence="2 3" key="1">
    <citation type="submission" date="2015-09" db="EMBL/GenBank/DDBJ databases">
        <title>Draft genome of a European isolate of the apple canker pathogen Neonectria ditissima.</title>
        <authorList>
            <person name="Gomez-Cortecero A."/>
            <person name="Harrison R.J."/>
            <person name="Armitage A.D."/>
        </authorList>
    </citation>
    <scope>NUCLEOTIDE SEQUENCE [LARGE SCALE GENOMIC DNA]</scope>
    <source>
        <strain evidence="2 3">R09/05</strain>
    </source>
</reference>
<dbReference type="OrthoDB" id="5102002at2759"/>
<dbReference type="Proteomes" id="UP000050424">
    <property type="component" value="Unassembled WGS sequence"/>
</dbReference>
<sequence>MSDYDDYPFVYGYVPVSGNESRLSRQIKGKGRAAKPPREPPEQTPPANQPPRVLYRDQGTAVYFLIFKPPRGHWYQWSLGLVNGNNQQWKLFEALQDQTDEQTPTERQTWNYWEADPRVWDGFVDMFLLTRTRVSNLGDMHRMALRLQEVARPDLNSQAYVIEFGHKLREANLCTHRELENIWQVLEEYHGRQDDDIGFEREREHLLALEHLQPPDTSQFPDDEFYGDEIDPEMFEDFEQLQYGVRDFGQYHQDRRDLENFPPRAGPSRLRVEWELQQQAQDMQQQLEEPRQKRLRRD</sequence>
<feature type="compositionally biased region" description="Basic residues" evidence="1">
    <location>
        <begin position="25"/>
        <end position="35"/>
    </location>
</feature>
<organism evidence="2 3">
    <name type="scientific">Neonectria ditissima</name>
    <dbReference type="NCBI Taxonomy" id="78410"/>
    <lineage>
        <taxon>Eukaryota</taxon>
        <taxon>Fungi</taxon>
        <taxon>Dikarya</taxon>
        <taxon>Ascomycota</taxon>
        <taxon>Pezizomycotina</taxon>
        <taxon>Sordariomycetes</taxon>
        <taxon>Hypocreomycetidae</taxon>
        <taxon>Hypocreales</taxon>
        <taxon>Nectriaceae</taxon>
        <taxon>Neonectria</taxon>
    </lineage>
</organism>
<evidence type="ECO:0000313" key="2">
    <source>
        <dbReference type="EMBL" id="KPM36282.1"/>
    </source>
</evidence>
<evidence type="ECO:0000256" key="1">
    <source>
        <dbReference type="SAM" id="MobiDB-lite"/>
    </source>
</evidence>
<proteinExistence type="predicted"/>
<protein>
    <submittedName>
        <fullName evidence="2">Uncharacterized protein</fullName>
    </submittedName>
</protein>